<evidence type="ECO:0000256" key="12">
    <source>
        <dbReference type="RuleBase" id="RU003357"/>
    </source>
</evidence>
<evidence type="ECO:0000256" key="5">
    <source>
        <dbReference type="ARBA" id="ARBA00022692"/>
    </source>
</evidence>
<keyword evidence="16" id="KW-0675">Receptor</keyword>
<dbReference type="InterPro" id="IPR039426">
    <property type="entry name" value="TonB-dep_rcpt-like"/>
</dbReference>
<keyword evidence="9 11" id="KW-0472">Membrane</keyword>
<keyword evidence="8 12" id="KW-0798">TonB box</keyword>
<comment type="subcellular location">
    <subcellularLocation>
        <location evidence="1 11">Cell outer membrane</location>
        <topology evidence="1 11">Multi-pass membrane protein</topology>
    </subcellularLocation>
</comment>
<gene>
    <name evidence="16" type="ORF">WG901_06185</name>
</gene>
<dbReference type="Proteomes" id="UP001361239">
    <property type="component" value="Unassembled WGS sequence"/>
</dbReference>
<evidence type="ECO:0000256" key="8">
    <source>
        <dbReference type="ARBA" id="ARBA00023077"/>
    </source>
</evidence>
<dbReference type="PANTHER" id="PTHR32552">
    <property type="entry name" value="FERRICHROME IRON RECEPTOR-RELATED"/>
    <property type="match status" value="1"/>
</dbReference>
<evidence type="ECO:0000256" key="7">
    <source>
        <dbReference type="ARBA" id="ARBA00023065"/>
    </source>
</evidence>
<dbReference type="InterPro" id="IPR000531">
    <property type="entry name" value="Beta-barrel_TonB"/>
</dbReference>
<evidence type="ECO:0000256" key="10">
    <source>
        <dbReference type="ARBA" id="ARBA00023237"/>
    </source>
</evidence>
<evidence type="ECO:0000256" key="9">
    <source>
        <dbReference type="ARBA" id="ARBA00023136"/>
    </source>
</evidence>
<feature type="domain" description="TonB-dependent receptor plug" evidence="15">
    <location>
        <begin position="51"/>
        <end position="160"/>
    </location>
</feature>
<reference evidence="16 17" key="1">
    <citation type="submission" date="2024-03" db="EMBL/GenBank/DDBJ databases">
        <authorList>
            <person name="Jo J.-H."/>
        </authorList>
    </citation>
    <scope>NUCLEOTIDE SEQUENCE [LARGE SCALE GENOMIC DNA]</scope>
    <source>
        <strain evidence="16 17">PS1R-30</strain>
    </source>
</reference>
<sequence>MRSNITRALWLASTVLAAGSTFASQAWAQSADGEGGLEEIVVTAQKREQSLQDVPIAVTAITPESLQANRIFTVNDLSAIAPGVTVKPSPGGSSVPVFTIRGQSSFGVVPGSDKQVSIYIDGVYVGSPRGSIFELPDIQRLEVLRGPQGTLFGRNATAGAISITTRDPGGEAHIKAEGSIGNRDAYRFRVTADLPQMGPFSAFGSFVRNYRRGEVRNAAAGLIWDRSTSPFGVQRSAEYLGTVDSNSYFGSVKFEPSDTFKIVYKYDRNEDSGTPDVTGFVGYDPNFSGLPALVGNILKPLYASQDLYARPDGKRPDIATNGFAVPRTQTVQGHSATATWQASDSLTVKNIFAYRKSQVLGPTPIDGISSLTFTQPALVPYATLVAFSSIGTPGIPNAAAAQAAIPAFAAQLAPLVGQRFILVASQSASVSKQWSDELQVNFTSGNLNATVGALWFHSKDIAGGPQGLQNTLSFPTFVQQNGRIPLGNEGVYDNEATSIAAYAQLEYKFTPQLEVVLGARITRDKKTSTFTYNTRGPTGVVSPNTVITPPDFKKTKPNFLFGVNWTPNDDTLIYGKFSNSFVSGGSTGGIPYEPETAKSWELGIKADFLDNKLRTNLALFHVDYNHFQQAQSTSATASAALALPILTQLYGATIAGEMLPKLSVFVGDQGKVRARGFELEVTAAPTRGVTMGGSLSYTDISFPFVEPGVLAANGGRLDVTARPAWTGSLYGSYETQPLFGETTLSLRSDGFYQGGTSFAGNPAIQIFDWNRGAEKVDGYWTINGRIALRHLALGPVDAELALWGKNLTNRRDMTTALFTPFATSASYVPARTYGIDLSIEF</sequence>
<keyword evidence="5 11" id="KW-0812">Transmembrane</keyword>
<comment type="similarity">
    <text evidence="11 12">Belongs to the TonB-dependent receptor family.</text>
</comment>
<evidence type="ECO:0000256" key="1">
    <source>
        <dbReference type="ARBA" id="ARBA00004571"/>
    </source>
</evidence>
<dbReference type="Pfam" id="PF07715">
    <property type="entry name" value="Plug"/>
    <property type="match status" value="1"/>
</dbReference>
<dbReference type="InterPro" id="IPR012910">
    <property type="entry name" value="Plug_dom"/>
</dbReference>
<name>A0ABU8RT13_9SPHN</name>
<keyword evidence="4" id="KW-0410">Iron transport</keyword>
<evidence type="ECO:0000313" key="16">
    <source>
        <dbReference type="EMBL" id="MEJ5976213.1"/>
    </source>
</evidence>
<evidence type="ECO:0000313" key="17">
    <source>
        <dbReference type="Proteomes" id="UP001361239"/>
    </source>
</evidence>
<keyword evidence="13" id="KW-0732">Signal</keyword>
<evidence type="ECO:0000256" key="4">
    <source>
        <dbReference type="ARBA" id="ARBA00022496"/>
    </source>
</evidence>
<feature type="chain" id="PRO_5045491649" evidence="13">
    <location>
        <begin position="29"/>
        <end position="841"/>
    </location>
</feature>
<comment type="caution">
    <text evidence="16">The sequence shown here is derived from an EMBL/GenBank/DDBJ whole genome shotgun (WGS) entry which is preliminary data.</text>
</comment>
<dbReference type="SUPFAM" id="SSF56935">
    <property type="entry name" value="Porins"/>
    <property type="match status" value="1"/>
</dbReference>
<evidence type="ECO:0000259" key="14">
    <source>
        <dbReference type="Pfam" id="PF00593"/>
    </source>
</evidence>
<evidence type="ECO:0000256" key="13">
    <source>
        <dbReference type="SAM" id="SignalP"/>
    </source>
</evidence>
<accession>A0ABU8RT13</accession>
<dbReference type="Pfam" id="PF00593">
    <property type="entry name" value="TonB_dep_Rec_b-barrel"/>
    <property type="match status" value="1"/>
</dbReference>
<evidence type="ECO:0000256" key="2">
    <source>
        <dbReference type="ARBA" id="ARBA00022448"/>
    </source>
</evidence>
<feature type="domain" description="TonB-dependent receptor-like beta-barrel" evidence="14">
    <location>
        <begin position="280"/>
        <end position="807"/>
    </location>
</feature>
<organism evidence="16 17">
    <name type="scientific">Novosphingobium anseongense</name>
    <dbReference type="NCBI Taxonomy" id="3133436"/>
    <lineage>
        <taxon>Bacteria</taxon>
        <taxon>Pseudomonadati</taxon>
        <taxon>Pseudomonadota</taxon>
        <taxon>Alphaproteobacteria</taxon>
        <taxon>Sphingomonadales</taxon>
        <taxon>Sphingomonadaceae</taxon>
        <taxon>Novosphingobium</taxon>
    </lineage>
</organism>
<evidence type="ECO:0000256" key="6">
    <source>
        <dbReference type="ARBA" id="ARBA00023004"/>
    </source>
</evidence>
<dbReference type="PROSITE" id="PS52016">
    <property type="entry name" value="TONB_DEPENDENT_REC_3"/>
    <property type="match status" value="1"/>
</dbReference>
<proteinExistence type="inferred from homology"/>
<keyword evidence="17" id="KW-1185">Reference proteome</keyword>
<dbReference type="InterPro" id="IPR036942">
    <property type="entry name" value="Beta-barrel_TonB_sf"/>
</dbReference>
<protein>
    <submittedName>
        <fullName evidence="16">TonB-dependent receptor</fullName>
    </submittedName>
</protein>
<keyword evidence="10 11" id="KW-0998">Cell outer membrane</keyword>
<keyword evidence="7" id="KW-0406">Ion transport</keyword>
<keyword evidence="3 11" id="KW-1134">Transmembrane beta strand</keyword>
<evidence type="ECO:0000256" key="3">
    <source>
        <dbReference type="ARBA" id="ARBA00022452"/>
    </source>
</evidence>
<dbReference type="PANTHER" id="PTHR32552:SF81">
    <property type="entry name" value="TONB-DEPENDENT OUTER MEMBRANE RECEPTOR"/>
    <property type="match status" value="1"/>
</dbReference>
<feature type="signal peptide" evidence="13">
    <location>
        <begin position="1"/>
        <end position="28"/>
    </location>
</feature>
<dbReference type="RefSeq" id="WP_339586132.1">
    <property type="nucleotide sequence ID" value="NZ_JBBHJZ010000001.1"/>
</dbReference>
<keyword evidence="6" id="KW-0408">Iron</keyword>
<evidence type="ECO:0000259" key="15">
    <source>
        <dbReference type="Pfam" id="PF07715"/>
    </source>
</evidence>
<dbReference type="EMBL" id="JBBHJZ010000001">
    <property type="protein sequence ID" value="MEJ5976213.1"/>
    <property type="molecule type" value="Genomic_DNA"/>
</dbReference>
<keyword evidence="2 11" id="KW-0813">Transport</keyword>
<evidence type="ECO:0000256" key="11">
    <source>
        <dbReference type="PROSITE-ProRule" id="PRU01360"/>
    </source>
</evidence>
<dbReference type="Gene3D" id="2.40.170.20">
    <property type="entry name" value="TonB-dependent receptor, beta-barrel domain"/>
    <property type="match status" value="2"/>
</dbReference>